<sequence>MDRFVVRKVQSSSSKTPEYVDVNTLPRDPGERKPLTSYNPNQRDDIRRYYLTKGPFQPRLQSFKRTIIGGEARRFQANWYDSFKNWLEYSETNDRAYCLCCYLFKDYYGNHKDAFVDEGFNSWNKKERFERHVGQVNSIHNKSLKKCEDLIRKNQSIQSVFVKQSDKQKHEYRLRLSASIEVAKTLLSQGLPFRGHDESSDSLNRGNFLEILDLMGRQSEELGNVILGNAPGNSKMTSPKIQLDIKHCFGEEVLKQIFEDLGDDVFSLLVDESSDVSKKEQMAVVIRYVDKYGIVKERFIGLVHVMDTSALSLKSTIDDLFSRYGLSLSKLRGQGYDGASNMAGEFNGLRALILKENPSAFYVHCFAHQLQLVVVAVAKKHGGVLRFFNTVACLTNVICASCKRQDKLRESQKNKLEEKKKNLEIEFSTGTGLNQELSLTRAGDTRWNSHYKTVSRLATLYDSIIEVLEYVEETSSNSTIITQAGGLIEDLRRYDFVFYMHLLTHLLDSTNNLSQSLQRKDQDLLNAMSLVTSTKHGLEDFRLESFPSFLETVNSFCDTHNVQMVNMDDVYINPRNPRKKTNMTCRHYYEYDCFNTVVDMQIQEFGNRFNEVTSELFTCMACLSPCDNFASFDIPKIIRLAEMYPCDFDEEDRRRLKIELTIYIDNLKGDIRFDNLDGLSSLARLMVETKKHHSFMLVYRLLKLTLVLPVATSSVERCFSGMKIVKSDLRNRIGDENLNDSCICYIEKELLKKVTTDNMIDRFQKMKTRREQV</sequence>
<dbReference type="Proteomes" id="UP001408789">
    <property type="component" value="Unassembled WGS sequence"/>
</dbReference>
<evidence type="ECO:0000313" key="4">
    <source>
        <dbReference type="Proteomes" id="UP001408789"/>
    </source>
</evidence>
<dbReference type="InterPro" id="IPR006580">
    <property type="entry name" value="Znf_TTF"/>
</dbReference>
<dbReference type="InterPro" id="IPR055298">
    <property type="entry name" value="AtLOH3-like"/>
</dbReference>
<protein>
    <recommendedName>
        <fullName evidence="2">TTF-type domain-containing protein</fullName>
    </recommendedName>
</protein>
<reference evidence="3 4" key="1">
    <citation type="submission" date="2024-04" db="EMBL/GenBank/DDBJ databases">
        <title>The reference genome of an endangered Asteraceae, Deinandra increscens subsp. villosa, native to the Central Coast of California.</title>
        <authorList>
            <person name="Guilliams M."/>
            <person name="Hasenstab-Lehman K."/>
            <person name="Meyer R."/>
            <person name="Mcevoy S."/>
        </authorList>
    </citation>
    <scope>NUCLEOTIDE SEQUENCE [LARGE SCALE GENOMIC DNA]</scope>
    <source>
        <tissue evidence="3">Leaf</tissue>
    </source>
</reference>
<evidence type="ECO:0000313" key="3">
    <source>
        <dbReference type="EMBL" id="KAK9047880.1"/>
    </source>
</evidence>
<dbReference type="AlphaFoldDB" id="A0AAP0GH12"/>
<comment type="caution">
    <text evidence="3">The sequence shown here is derived from an EMBL/GenBank/DDBJ whole genome shotgun (WGS) entry which is preliminary data.</text>
</comment>
<keyword evidence="4" id="KW-1185">Reference proteome</keyword>
<dbReference type="EMBL" id="JBCNJP010021094">
    <property type="protein sequence ID" value="KAK9047880.1"/>
    <property type="molecule type" value="Genomic_DNA"/>
</dbReference>
<dbReference type="PANTHER" id="PTHR11697">
    <property type="entry name" value="GENERAL TRANSCRIPTION FACTOR 2-RELATED ZINC FINGER PROTEIN"/>
    <property type="match status" value="1"/>
</dbReference>
<evidence type="ECO:0000256" key="1">
    <source>
        <dbReference type="SAM" id="MobiDB-lite"/>
    </source>
</evidence>
<dbReference type="SUPFAM" id="SSF53098">
    <property type="entry name" value="Ribonuclease H-like"/>
    <property type="match status" value="1"/>
</dbReference>
<proteinExistence type="predicted"/>
<feature type="region of interest" description="Disordered" evidence="1">
    <location>
        <begin position="9"/>
        <end position="41"/>
    </location>
</feature>
<dbReference type="PANTHER" id="PTHR11697:SF230">
    <property type="entry name" value="ZINC FINGER, MYM DOMAIN CONTAINING 1"/>
    <property type="match status" value="1"/>
</dbReference>
<organism evidence="3 4">
    <name type="scientific">Deinandra increscens subsp. villosa</name>
    <dbReference type="NCBI Taxonomy" id="3103831"/>
    <lineage>
        <taxon>Eukaryota</taxon>
        <taxon>Viridiplantae</taxon>
        <taxon>Streptophyta</taxon>
        <taxon>Embryophyta</taxon>
        <taxon>Tracheophyta</taxon>
        <taxon>Spermatophyta</taxon>
        <taxon>Magnoliopsida</taxon>
        <taxon>eudicotyledons</taxon>
        <taxon>Gunneridae</taxon>
        <taxon>Pentapetalae</taxon>
        <taxon>asterids</taxon>
        <taxon>campanulids</taxon>
        <taxon>Asterales</taxon>
        <taxon>Asteraceae</taxon>
        <taxon>Asteroideae</taxon>
        <taxon>Heliantheae alliance</taxon>
        <taxon>Madieae</taxon>
        <taxon>Madiinae</taxon>
        <taxon>Deinandra</taxon>
    </lineage>
</organism>
<evidence type="ECO:0000259" key="2">
    <source>
        <dbReference type="SMART" id="SM00597"/>
    </source>
</evidence>
<dbReference type="InterPro" id="IPR025398">
    <property type="entry name" value="DUF4371"/>
</dbReference>
<feature type="domain" description="TTF-type" evidence="2">
    <location>
        <begin position="71"/>
        <end position="163"/>
    </location>
</feature>
<dbReference type="SMART" id="SM00597">
    <property type="entry name" value="ZnF_TTF"/>
    <property type="match status" value="1"/>
</dbReference>
<dbReference type="InterPro" id="IPR012337">
    <property type="entry name" value="RNaseH-like_sf"/>
</dbReference>
<name>A0AAP0GH12_9ASTR</name>
<gene>
    <name evidence="3" type="ORF">SSX86_033158</name>
</gene>
<dbReference type="Pfam" id="PF14291">
    <property type="entry name" value="DUF4371"/>
    <property type="match status" value="1"/>
</dbReference>
<accession>A0AAP0GH12</accession>